<evidence type="ECO:0000256" key="1">
    <source>
        <dbReference type="ARBA" id="ARBA00008894"/>
    </source>
</evidence>
<evidence type="ECO:0000256" key="3">
    <source>
        <dbReference type="ARBA" id="ARBA00022737"/>
    </source>
</evidence>
<dbReference type="Gene3D" id="1.20.5.4130">
    <property type="match status" value="1"/>
</dbReference>
<dbReference type="PANTHER" id="PTHR23155">
    <property type="entry name" value="DISEASE RESISTANCE PROTEIN RP"/>
    <property type="match status" value="1"/>
</dbReference>
<dbReference type="InterPro" id="IPR058922">
    <property type="entry name" value="WHD_DRP"/>
</dbReference>
<keyword evidence="2" id="KW-0433">Leucine-rich repeat</keyword>
<evidence type="ECO:0000259" key="6">
    <source>
        <dbReference type="Pfam" id="PF00931"/>
    </source>
</evidence>
<evidence type="ECO:0000256" key="4">
    <source>
        <dbReference type="ARBA" id="ARBA00022741"/>
    </source>
</evidence>
<comment type="caution">
    <text evidence="9">The sequence shown here is derived from an EMBL/GenBank/DDBJ whole genome shotgun (WGS) entry which is preliminary data.</text>
</comment>
<keyword evidence="10" id="KW-1185">Reference proteome</keyword>
<feature type="domain" description="Disease resistance N-terminal" evidence="7">
    <location>
        <begin position="2"/>
        <end position="76"/>
    </location>
</feature>
<evidence type="ECO:0000313" key="9">
    <source>
        <dbReference type="EMBL" id="KAK1632390.1"/>
    </source>
</evidence>
<dbReference type="InterPro" id="IPR036388">
    <property type="entry name" value="WH-like_DNA-bd_sf"/>
</dbReference>
<evidence type="ECO:0000259" key="7">
    <source>
        <dbReference type="Pfam" id="PF18052"/>
    </source>
</evidence>
<protein>
    <submittedName>
        <fullName evidence="9">Uncharacterized protein</fullName>
    </submittedName>
</protein>
<name>A0AAD8RVB0_LOLMU</name>
<dbReference type="InterPro" id="IPR038005">
    <property type="entry name" value="RX-like_CC"/>
</dbReference>
<proteinExistence type="inferred from homology"/>
<dbReference type="CDD" id="cd14798">
    <property type="entry name" value="RX-CC_like"/>
    <property type="match status" value="1"/>
</dbReference>
<dbReference type="Proteomes" id="UP001231189">
    <property type="component" value="Unassembled WGS sequence"/>
</dbReference>
<keyword evidence="4" id="KW-0547">Nucleotide-binding</keyword>
<evidence type="ECO:0000256" key="2">
    <source>
        <dbReference type="ARBA" id="ARBA00022614"/>
    </source>
</evidence>
<dbReference type="Gene3D" id="1.10.8.430">
    <property type="entry name" value="Helical domain of apoptotic protease-activating factors"/>
    <property type="match status" value="1"/>
</dbReference>
<dbReference type="Pfam" id="PF23559">
    <property type="entry name" value="WHD_DRP"/>
    <property type="match status" value="1"/>
</dbReference>
<dbReference type="Pfam" id="PF18052">
    <property type="entry name" value="Rx_N"/>
    <property type="match status" value="1"/>
</dbReference>
<dbReference type="InterPro" id="IPR042197">
    <property type="entry name" value="Apaf_helical"/>
</dbReference>
<dbReference type="PRINTS" id="PR00364">
    <property type="entry name" value="DISEASERSIST"/>
</dbReference>
<dbReference type="InterPro" id="IPR041118">
    <property type="entry name" value="Rx_N"/>
</dbReference>
<comment type="similarity">
    <text evidence="1">Belongs to the disease resistance NB-LRR family.</text>
</comment>
<evidence type="ECO:0000256" key="5">
    <source>
        <dbReference type="ARBA" id="ARBA00022821"/>
    </source>
</evidence>
<dbReference type="GO" id="GO:0009626">
    <property type="term" value="P:plant-type hypersensitive response"/>
    <property type="evidence" value="ECO:0007669"/>
    <property type="project" value="UniProtKB-ARBA"/>
</dbReference>
<accession>A0AAD8RVB0</accession>
<keyword evidence="3" id="KW-0677">Repeat</keyword>
<dbReference type="InterPro" id="IPR044974">
    <property type="entry name" value="Disease_R_plants"/>
</dbReference>
<sequence length="482" mass="54760">MADEAALLLGVPREVEFIRSELQMMQSFLRVQSSAACSDGGCYKDTVRTCVKQVRDLACDLEDCLLDFTMTMHASRGSWLQCRGPDLAARHRVADRIRLLKASLEELNQRNQRYNVFAADASVVAVERSQRFNVFAAAADGRVELNQGNPRYVIVADHGPTAVEEHRHGNADEEYQLAAGEEHQDIKRDDETKQLADLVREQSASVVSVWGMGGMGKSSLVRMLYNDRDLIDGFDGRAWITVSHPLDCTDEMERRLKKQLGVDPSHGLRAWLGKKRCLVVVDDVSSQEEWELISSCLGGKGAGSSRLVVTTRREDVALLCAGEKYKYKLKPLKLDEARKLLRQKVYKNDGHEMTNDMSDQADLILRRCRGLPLAIDTIGGLLASRPKTSREWMNLRKHIGSELESDRDIKRVITSSYDGLPYHLKSCFLYLSIFPENHEIRFTRLLRRWMAEGYITKPRDMSIEEVGWRYYNELVKIVATMV</sequence>
<dbReference type="InterPro" id="IPR027417">
    <property type="entry name" value="P-loop_NTPase"/>
</dbReference>
<dbReference type="InterPro" id="IPR002182">
    <property type="entry name" value="NB-ARC"/>
</dbReference>
<dbReference type="FunFam" id="1.10.10.10:FF:000322">
    <property type="entry name" value="Probable disease resistance protein At1g63360"/>
    <property type="match status" value="1"/>
</dbReference>
<keyword evidence="5" id="KW-0611">Plant defense</keyword>
<dbReference type="GO" id="GO:0042742">
    <property type="term" value="P:defense response to bacterium"/>
    <property type="evidence" value="ECO:0007669"/>
    <property type="project" value="UniProtKB-ARBA"/>
</dbReference>
<gene>
    <name evidence="9" type="ORF">QYE76_006705</name>
</gene>
<dbReference type="Gene3D" id="3.40.50.300">
    <property type="entry name" value="P-loop containing nucleotide triphosphate hydrolases"/>
    <property type="match status" value="1"/>
</dbReference>
<dbReference type="GO" id="GO:0043531">
    <property type="term" value="F:ADP binding"/>
    <property type="evidence" value="ECO:0007669"/>
    <property type="project" value="InterPro"/>
</dbReference>
<dbReference type="EMBL" id="JAUUTY010000005">
    <property type="protein sequence ID" value="KAK1632390.1"/>
    <property type="molecule type" value="Genomic_DNA"/>
</dbReference>
<evidence type="ECO:0000313" key="10">
    <source>
        <dbReference type="Proteomes" id="UP001231189"/>
    </source>
</evidence>
<feature type="domain" description="Disease resistance protein winged helix" evidence="8">
    <location>
        <begin position="433"/>
        <end position="476"/>
    </location>
</feature>
<organism evidence="9 10">
    <name type="scientific">Lolium multiflorum</name>
    <name type="common">Italian ryegrass</name>
    <name type="synonym">Lolium perenne subsp. multiflorum</name>
    <dbReference type="NCBI Taxonomy" id="4521"/>
    <lineage>
        <taxon>Eukaryota</taxon>
        <taxon>Viridiplantae</taxon>
        <taxon>Streptophyta</taxon>
        <taxon>Embryophyta</taxon>
        <taxon>Tracheophyta</taxon>
        <taxon>Spermatophyta</taxon>
        <taxon>Magnoliopsida</taxon>
        <taxon>Liliopsida</taxon>
        <taxon>Poales</taxon>
        <taxon>Poaceae</taxon>
        <taxon>BOP clade</taxon>
        <taxon>Pooideae</taxon>
        <taxon>Poodae</taxon>
        <taxon>Poeae</taxon>
        <taxon>Poeae Chloroplast Group 2 (Poeae type)</taxon>
        <taxon>Loliodinae</taxon>
        <taxon>Loliinae</taxon>
        <taxon>Lolium</taxon>
    </lineage>
</organism>
<dbReference type="Pfam" id="PF00931">
    <property type="entry name" value="NB-ARC"/>
    <property type="match status" value="1"/>
</dbReference>
<dbReference type="PANTHER" id="PTHR23155:SF1230">
    <property type="entry name" value="OS09G0517200 PROTEIN"/>
    <property type="match status" value="1"/>
</dbReference>
<dbReference type="Gene3D" id="1.10.10.10">
    <property type="entry name" value="Winged helix-like DNA-binding domain superfamily/Winged helix DNA-binding domain"/>
    <property type="match status" value="1"/>
</dbReference>
<reference evidence="9" key="1">
    <citation type="submission" date="2023-07" db="EMBL/GenBank/DDBJ databases">
        <title>A chromosome-level genome assembly of Lolium multiflorum.</title>
        <authorList>
            <person name="Chen Y."/>
            <person name="Copetti D."/>
            <person name="Kolliker R."/>
            <person name="Studer B."/>
        </authorList>
    </citation>
    <scope>NUCLEOTIDE SEQUENCE</scope>
    <source>
        <strain evidence="9">02402/16</strain>
        <tissue evidence="9">Leaf</tissue>
    </source>
</reference>
<dbReference type="GO" id="GO:0002758">
    <property type="term" value="P:innate immune response-activating signaling pathway"/>
    <property type="evidence" value="ECO:0007669"/>
    <property type="project" value="UniProtKB-ARBA"/>
</dbReference>
<feature type="domain" description="NB-ARC" evidence="6">
    <location>
        <begin position="196"/>
        <end position="349"/>
    </location>
</feature>
<dbReference type="SUPFAM" id="SSF52540">
    <property type="entry name" value="P-loop containing nucleoside triphosphate hydrolases"/>
    <property type="match status" value="1"/>
</dbReference>
<dbReference type="AlphaFoldDB" id="A0AAD8RVB0"/>
<evidence type="ECO:0000259" key="8">
    <source>
        <dbReference type="Pfam" id="PF23559"/>
    </source>
</evidence>